<dbReference type="EMBL" id="QLNT01000006">
    <property type="protein sequence ID" value="KAF3073411.1"/>
    <property type="molecule type" value="Genomic_DNA"/>
</dbReference>
<keyword evidence="2" id="KW-1185">Reference proteome</keyword>
<gene>
    <name evidence="1" type="ORF">CFAM422_004346</name>
</gene>
<evidence type="ECO:0000313" key="2">
    <source>
        <dbReference type="Proteomes" id="UP000801864"/>
    </source>
</evidence>
<reference evidence="1 2" key="1">
    <citation type="submission" date="2018-06" db="EMBL/GenBank/DDBJ databases">
        <title>Genome analysis of cellulolytic fungus Trichoderma lentiforme CFAM-422.</title>
        <authorList>
            <person name="Steindorff A.S."/>
            <person name="Formighieri E.F."/>
            <person name="Midorikawa G.E.O."/>
            <person name="Tamietti M.S."/>
            <person name="Ramos E.Z."/>
            <person name="Silva A.S."/>
            <person name="Bon E.P.S."/>
            <person name="Mendes T.D."/>
            <person name="Damaso M.C.T."/>
            <person name="Favaro L.C.L."/>
        </authorList>
    </citation>
    <scope>NUCLEOTIDE SEQUENCE [LARGE SCALE GENOMIC DNA]</scope>
    <source>
        <strain evidence="1 2">CFAM-422</strain>
    </source>
</reference>
<protein>
    <submittedName>
        <fullName evidence="1">Uncharacterized protein</fullName>
    </submittedName>
</protein>
<organism evidence="1 2">
    <name type="scientific">Trichoderma lentiforme</name>
    <dbReference type="NCBI Taxonomy" id="1567552"/>
    <lineage>
        <taxon>Eukaryota</taxon>
        <taxon>Fungi</taxon>
        <taxon>Dikarya</taxon>
        <taxon>Ascomycota</taxon>
        <taxon>Pezizomycotina</taxon>
        <taxon>Sordariomycetes</taxon>
        <taxon>Hypocreomycetidae</taxon>
        <taxon>Hypocreales</taxon>
        <taxon>Hypocreaceae</taxon>
        <taxon>Trichoderma</taxon>
    </lineage>
</organism>
<evidence type="ECO:0000313" key="1">
    <source>
        <dbReference type="EMBL" id="KAF3073411.1"/>
    </source>
</evidence>
<accession>A0A9P5CD61</accession>
<name>A0A9P5CD61_9HYPO</name>
<dbReference type="Proteomes" id="UP000801864">
    <property type="component" value="Unassembled WGS sequence"/>
</dbReference>
<comment type="caution">
    <text evidence="1">The sequence shown here is derived from an EMBL/GenBank/DDBJ whole genome shotgun (WGS) entry which is preliminary data.</text>
</comment>
<proteinExistence type="predicted"/>
<sequence>MIAEYQNPKDSVFQDDRRPSTPAMIARLRCELRAFNWVFSQTNLANLANYRATTNSANLADDLEWQSYFGKPYLSEVWGDSPTPERRQPEFKAS</sequence>
<dbReference type="AlphaFoldDB" id="A0A9P5CD61"/>